<dbReference type="InterPro" id="IPR050624">
    <property type="entry name" value="HTH-type_Tx_Regulator"/>
</dbReference>
<evidence type="ECO:0000256" key="2">
    <source>
        <dbReference type="PROSITE-ProRule" id="PRU00335"/>
    </source>
</evidence>
<dbReference type="GO" id="GO:0003677">
    <property type="term" value="F:DNA binding"/>
    <property type="evidence" value="ECO:0007669"/>
    <property type="project" value="UniProtKB-UniRule"/>
</dbReference>
<proteinExistence type="predicted"/>
<evidence type="ECO:0000256" key="1">
    <source>
        <dbReference type="ARBA" id="ARBA00023125"/>
    </source>
</evidence>
<accession>A0A921B5E0</accession>
<evidence type="ECO:0000259" key="3">
    <source>
        <dbReference type="PROSITE" id="PS50977"/>
    </source>
</evidence>
<dbReference type="AlphaFoldDB" id="A0A921B5E0"/>
<name>A0A921B5E0_9STAP</name>
<gene>
    <name evidence="4" type="ORF">K8V35_00525</name>
</gene>
<dbReference type="Pfam" id="PF00440">
    <property type="entry name" value="TetR_N"/>
    <property type="match status" value="1"/>
</dbReference>
<dbReference type="PANTHER" id="PTHR43479">
    <property type="entry name" value="ACREF/ENVCD OPERON REPRESSOR-RELATED"/>
    <property type="match status" value="1"/>
</dbReference>
<dbReference type="EMBL" id="DYYI01000006">
    <property type="protein sequence ID" value="HJE18822.1"/>
    <property type="molecule type" value="Genomic_DNA"/>
</dbReference>
<protein>
    <submittedName>
        <fullName evidence="4">TetR/AcrR family transcriptional regulator</fullName>
    </submittedName>
</protein>
<reference evidence="4" key="2">
    <citation type="submission" date="2021-09" db="EMBL/GenBank/DDBJ databases">
        <authorList>
            <person name="Gilroy R."/>
        </authorList>
    </citation>
    <scope>NUCLEOTIDE SEQUENCE</scope>
    <source>
        <strain evidence="4">6019</strain>
    </source>
</reference>
<evidence type="ECO:0000313" key="4">
    <source>
        <dbReference type="EMBL" id="HJE18822.1"/>
    </source>
</evidence>
<evidence type="ECO:0000313" key="5">
    <source>
        <dbReference type="Proteomes" id="UP000763505"/>
    </source>
</evidence>
<feature type="domain" description="HTH tetR-type" evidence="3">
    <location>
        <begin position="5"/>
        <end position="65"/>
    </location>
</feature>
<dbReference type="Proteomes" id="UP000763505">
    <property type="component" value="Unassembled WGS sequence"/>
</dbReference>
<organism evidence="4 5">
    <name type="scientific">Aliicoccus persicus</name>
    <dbReference type="NCBI Taxonomy" id="930138"/>
    <lineage>
        <taxon>Bacteria</taxon>
        <taxon>Bacillati</taxon>
        <taxon>Bacillota</taxon>
        <taxon>Bacilli</taxon>
        <taxon>Bacillales</taxon>
        <taxon>Staphylococcaceae</taxon>
        <taxon>Aliicoccus</taxon>
    </lineage>
</organism>
<feature type="DNA-binding region" description="H-T-H motif" evidence="2">
    <location>
        <begin position="28"/>
        <end position="47"/>
    </location>
</feature>
<reference evidence="4" key="1">
    <citation type="journal article" date="2021" name="PeerJ">
        <title>Extensive microbial diversity within the chicken gut microbiome revealed by metagenomics and culture.</title>
        <authorList>
            <person name="Gilroy R."/>
            <person name="Ravi A."/>
            <person name="Getino M."/>
            <person name="Pursley I."/>
            <person name="Horton D.L."/>
            <person name="Alikhan N.F."/>
            <person name="Baker D."/>
            <person name="Gharbi K."/>
            <person name="Hall N."/>
            <person name="Watson M."/>
            <person name="Adriaenssens E.M."/>
            <person name="Foster-Nyarko E."/>
            <person name="Jarju S."/>
            <person name="Secka A."/>
            <person name="Antonio M."/>
            <person name="Oren A."/>
            <person name="Chaudhuri R.R."/>
            <person name="La Ragione R."/>
            <person name="Hildebrand F."/>
            <person name="Pallen M.J."/>
        </authorList>
    </citation>
    <scope>NUCLEOTIDE SEQUENCE</scope>
    <source>
        <strain evidence="4">6019</strain>
    </source>
</reference>
<keyword evidence="1 2" id="KW-0238">DNA-binding</keyword>
<dbReference type="PRINTS" id="PR00455">
    <property type="entry name" value="HTHTETR"/>
</dbReference>
<dbReference type="Gene3D" id="1.10.357.10">
    <property type="entry name" value="Tetracycline Repressor, domain 2"/>
    <property type="match status" value="1"/>
</dbReference>
<sequence length="190" mass="22419">MTEITDKRAVLDDAAYRVFFDVGFKAASISKITEVAGMATGSFYNYYQSKEEVFTKIFIAENKRIYDEMLETVNFDDDVIDIFDEAIERIYRTFKENKIVAEAINPETIKFLEVALKEQNVEIIFNDYIQKFTDKKLRESGYSEEQIEELYKVSDLLRFFQGHLLLSDNPEYLHSYRTLMRYYVKGVFNS</sequence>
<comment type="caution">
    <text evidence="4">The sequence shown here is derived from an EMBL/GenBank/DDBJ whole genome shotgun (WGS) entry which is preliminary data.</text>
</comment>
<dbReference type="PANTHER" id="PTHR43479:SF11">
    <property type="entry name" value="ACREF_ENVCD OPERON REPRESSOR-RELATED"/>
    <property type="match status" value="1"/>
</dbReference>
<dbReference type="PROSITE" id="PS50977">
    <property type="entry name" value="HTH_TETR_2"/>
    <property type="match status" value="1"/>
</dbReference>
<dbReference type="SUPFAM" id="SSF46689">
    <property type="entry name" value="Homeodomain-like"/>
    <property type="match status" value="1"/>
</dbReference>
<dbReference type="InterPro" id="IPR001647">
    <property type="entry name" value="HTH_TetR"/>
</dbReference>
<dbReference type="InterPro" id="IPR009057">
    <property type="entry name" value="Homeodomain-like_sf"/>
</dbReference>